<proteinExistence type="predicted"/>
<gene>
    <name evidence="2" type="ORF">PECAL_1P13690</name>
</gene>
<comment type="caution">
    <text evidence="2">The sequence shown here is derived from an EMBL/GenBank/DDBJ whole genome shotgun (WGS) entry which is preliminary data.</text>
</comment>
<dbReference type="EMBL" id="CAKKNE010000001">
    <property type="protein sequence ID" value="CAH0364972.1"/>
    <property type="molecule type" value="Genomic_DNA"/>
</dbReference>
<name>A0A8J2WQP0_9STRA</name>
<evidence type="ECO:0000313" key="2">
    <source>
        <dbReference type="EMBL" id="CAH0364972.1"/>
    </source>
</evidence>
<accession>A0A8J2WQP0</accession>
<evidence type="ECO:0008006" key="4">
    <source>
        <dbReference type="Google" id="ProtNLM"/>
    </source>
</evidence>
<keyword evidence="3" id="KW-1185">Reference proteome</keyword>
<protein>
    <recommendedName>
        <fullName evidence="4">Plastid lipid-associated protein/fibrillin conserved domain-containing protein</fullName>
    </recommendedName>
</protein>
<sequence>MRLAVAALAVSCTQAFAPQQPRRVARPLYASPQVVEAAKNQVAAFKESHGGHVCDELKALEAAISKDEATEEIGAKMYELLCTSLLDYDRDEADENKLVPSASKGEVIPKDAPGLVEVMTNLYVYGIRMIPSGFIEVDRCKEIVEERLAKRVGMTGEQLDDWLDVPDMGV</sequence>
<evidence type="ECO:0000313" key="3">
    <source>
        <dbReference type="Proteomes" id="UP000789595"/>
    </source>
</evidence>
<dbReference type="AlphaFoldDB" id="A0A8J2WQP0"/>
<keyword evidence="1" id="KW-0732">Signal</keyword>
<reference evidence="2" key="1">
    <citation type="submission" date="2021-11" db="EMBL/GenBank/DDBJ databases">
        <authorList>
            <consortium name="Genoscope - CEA"/>
            <person name="William W."/>
        </authorList>
    </citation>
    <scope>NUCLEOTIDE SEQUENCE</scope>
</reference>
<dbReference type="Proteomes" id="UP000789595">
    <property type="component" value="Unassembled WGS sequence"/>
</dbReference>
<feature type="signal peptide" evidence="1">
    <location>
        <begin position="1"/>
        <end position="15"/>
    </location>
</feature>
<dbReference type="OrthoDB" id="10444724at2759"/>
<evidence type="ECO:0000256" key="1">
    <source>
        <dbReference type="SAM" id="SignalP"/>
    </source>
</evidence>
<organism evidence="2 3">
    <name type="scientific">Pelagomonas calceolata</name>
    <dbReference type="NCBI Taxonomy" id="35677"/>
    <lineage>
        <taxon>Eukaryota</taxon>
        <taxon>Sar</taxon>
        <taxon>Stramenopiles</taxon>
        <taxon>Ochrophyta</taxon>
        <taxon>Pelagophyceae</taxon>
        <taxon>Pelagomonadales</taxon>
        <taxon>Pelagomonadaceae</taxon>
        <taxon>Pelagomonas</taxon>
    </lineage>
</organism>
<feature type="chain" id="PRO_5035312997" description="Plastid lipid-associated protein/fibrillin conserved domain-containing protein" evidence="1">
    <location>
        <begin position="16"/>
        <end position="170"/>
    </location>
</feature>